<keyword evidence="4" id="KW-1185">Reference proteome</keyword>
<reference evidence="3" key="1">
    <citation type="journal article" date="2023" name="GigaByte">
        <title>Genome assembly of the bearded iris, Iris pallida Lam.</title>
        <authorList>
            <person name="Bruccoleri R.E."/>
            <person name="Oakeley E.J."/>
            <person name="Faust A.M.E."/>
            <person name="Altorfer M."/>
            <person name="Dessus-Babus S."/>
            <person name="Burckhardt D."/>
            <person name="Oertli M."/>
            <person name="Naumann U."/>
            <person name="Petersen F."/>
            <person name="Wong J."/>
        </authorList>
    </citation>
    <scope>NUCLEOTIDE SEQUENCE</scope>
    <source>
        <strain evidence="3">GSM-AAB239-AS_SAM_17_03QT</strain>
    </source>
</reference>
<feature type="coiled-coil region" evidence="1">
    <location>
        <begin position="893"/>
        <end position="927"/>
    </location>
</feature>
<dbReference type="Gene3D" id="3.20.20.70">
    <property type="entry name" value="Aldolase class I"/>
    <property type="match status" value="1"/>
</dbReference>
<accession>A0AAX6HY18</accession>
<dbReference type="SUPFAM" id="SSF52540">
    <property type="entry name" value="P-loop containing nucleoside triphosphate hydrolases"/>
    <property type="match status" value="1"/>
</dbReference>
<feature type="domain" description="G" evidence="2">
    <location>
        <begin position="375"/>
        <end position="507"/>
    </location>
</feature>
<dbReference type="GO" id="GO:0005525">
    <property type="term" value="F:GTP binding"/>
    <property type="evidence" value="ECO:0007669"/>
    <property type="project" value="InterPro"/>
</dbReference>
<evidence type="ECO:0000256" key="1">
    <source>
        <dbReference type="SAM" id="Coils"/>
    </source>
</evidence>
<dbReference type="FunFam" id="3.20.20.70:FF:000243">
    <property type="entry name" value="Probable transmembrane GTPase FZO-like, chloroplastic"/>
    <property type="match status" value="1"/>
</dbReference>
<dbReference type="InterPro" id="IPR006073">
    <property type="entry name" value="GTP-bd"/>
</dbReference>
<name>A0AAX6HY18_IRIPA</name>
<reference evidence="3" key="2">
    <citation type="submission" date="2023-04" db="EMBL/GenBank/DDBJ databases">
        <authorList>
            <person name="Bruccoleri R.E."/>
            <person name="Oakeley E.J."/>
            <person name="Faust A.-M."/>
            <person name="Dessus-Babus S."/>
            <person name="Altorfer M."/>
            <person name="Burckhardt D."/>
            <person name="Oertli M."/>
            <person name="Naumann U."/>
            <person name="Petersen F."/>
            <person name="Wong J."/>
        </authorList>
    </citation>
    <scope>NUCLEOTIDE SEQUENCE</scope>
    <source>
        <strain evidence="3">GSM-AAB239-AS_SAM_17_03QT</strain>
        <tissue evidence="3">Leaf</tissue>
    </source>
</reference>
<comment type="caution">
    <text evidence="3">The sequence shown here is derived from an EMBL/GenBank/DDBJ whole genome shotgun (WGS) entry which is preliminary data.</text>
</comment>
<dbReference type="PANTHER" id="PTHR43681">
    <property type="entry name" value="TRANSMEMBRANE GTPASE FZO"/>
    <property type="match status" value="1"/>
</dbReference>
<dbReference type="FunFam" id="3.40.50.300:FF:001052">
    <property type="entry name" value="Probable transmembrane GTPase FZO-like, chloroplastic"/>
    <property type="match status" value="1"/>
</dbReference>
<keyword evidence="1" id="KW-0175">Coiled coil</keyword>
<dbReference type="PANTHER" id="PTHR43681:SF1">
    <property type="entry name" value="SARCALUMENIN"/>
    <property type="match status" value="1"/>
</dbReference>
<gene>
    <name evidence="3" type="ORF">M6B38_285785</name>
</gene>
<evidence type="ECO:0000313" key="4">
    <source>
        <dbReference type="Proteomes" id="UP001140949"/>
    </source>
</evidence>
<dbReference type="Gene3D" id="3.40.50.300">
    <property type="entry name" value="P-loop containing nucleotide triphosphate hydrolases"/>
    <property type="match status" value="1"/>
</dbReference>
<dbReference type="EMBL" id="JANAVB010005797">
    <property type="protein sequence ID" value="KAJ6845812.1"/>
    <property type="molecule type" value="Genomic_DNA"/>
</dbReference>
<organism evidence="3 4">
    <name type="scientific">Iris pallida</name>
    <name type="common">Sweet iris</name>
    <dbReference type="NCBI Taxonomy" id="29817"/>
    <lineage>
        <taxon>Eukaryota</taxon>
        <taxon>Viridiplantae</taxon>
        <taxon>Streptophyta</taxon>
        <taxon>Embryophyta</taxon>
        <taxon>Tracheophyta</taxon>
        <taxon>Spermatophyta</taxon>
        <taxon>Magnoliopsida</taxon>
        <taxon>Liliopsida</taxon>
        <taxon>Asparagales</taxon>
        <taxon>Iridaceae</taxon>
        <taxon>Iridoideae</taxon>
        <taxon>Irideae</taxon>
        <taxon>Iris</taxon>
    </lineage>
</organism>
<dbReference type="GO" id="GO:0010027">
    <property type="term" value="P:thylakoid membrane organization"/>
    <property type="evidence" value="ECO:0007669"/>
    <property type="project" value="TreeGrafter"/>
</dbReference>
<dbReference type="InterPro" id="IPR013785">
    <property type="entry name" value="Aldolase_TIM"/>
</dbReference>
<proteinExistence type="predicted"/>
<keyword evidence="3" id="KW-0812">Transmembrane</keyword>
<dbReference type="InterPro" id="IPR051943">
    <property type="entry name" value="TRAFAC_Dynamin-like_GTPase"/>
</dbReference>
<keyword evidence="3" id="KW-0472">Membrane</keyword>
<dbReference type="Pfam" id="PF01926">
    <property type="entry name" value="MMR_HSR1"/>
    <property type="match status" value="1"/>
</dbReference>
<dbReference type="InterPro" id="IPR027417">
    <property type="entry name" value="P-loop_NTPase"/>
</dbReference>
<dbReference type="Proteomes" id="UP001140949">
    <property type="component" value="Unassembled WGS sequence"/>
</dbReference>
<dbReference type="AlphaFoldDB" id="A0AAX6HY18"/>
<evidence type="ECO:0000259" key="2">
    <source>
        <dbReference type="Pfam" id="PF01926"/>
    </source>
</evidence>
<protein>
    <submittedName>
        <fullName evidence="3">Transmembrane GTPase FZO-like, chloroplastic</fullName>
    </submittedName>
</protein>
<dbReference type="GO" id="GO:0031969">
    <property type="term" value="C:chloroplast membrane"/>
    <property type="evidence" value="ECO:0007669"/>
    <property type="project" value="TreeGrafter"/>
</dbReference>
<evidence type="ECO:0000313" key="3">
    <source>
        <dbReference type="EMBL" id="KAJ6845812.1"/>
    </source>
</evidence>
<sequence>MVSILCSYTWATCLSPRPKLPLSTHKPHFPPLPSHRRRTSPRPINALYGPNGDKQQQQIRTLFPGGFKRPEIRVPTLVLQVNADEVLGTEGSDSSSTVCAIGAAVSRGVVGVVVLESGGGGDDGGGRLYEAACVLKPVVGDRAYLLVAERVDIAAAVGASGVLLSDQGLPTIVARNMMSVSKSDTVYLPLVARRVQTTSAAVSASSFEGADFLIMSNVRENSGRVLGNSVTQHVKVPIFFSIEERLGEDLLVNVASKLLQSGACGIVMSLNELNFFGDDVLKKIFSPAHMVNRILQAGNLSSMKAEEDGITHVSTEEKAISGFTKIDAKEIQLIEEERLLLDEAVVVIQKAAPLMKEVVLLTDAISRLSEPFLLVIVGEFNSGKSTVINALLGRRYLKEGVVPTTNEITLLCYSETNYDDQERCQRHPDGQFVCYLTAPILKNMNLVDTPGTNVILQRQQRLTEEFVPRADLILFVMSSDRPLTESEVAFLQYVQQWKKKVVFILNKMDIYRNTSEVEEVTAFIKENTRKLLNIEDIRLYPISARSALEAKLSVLNYDGDHEELLSNDSRWTASRFHELEKFLFSFLDGSTNTGKERIRLKLETPIGIADRLLTSCVRLVKQEYENACQDLISIEEIINSIDVYAMKMESESISWIRQTVSLIVAARDRAVKLLESILQLSNIDLVTTYAFKGEKSVLLPATLNFQNEIIVPALTDTQRLLGEYSMWLQSKNGQQRKLLSDRFYEQFNSLIGIEDKVQLGTNEFLGKGEELSIRVVENFGASAASRLFEQEIREVVLGTFGGLGAAGLSASLLTSVLPTTLEDLLALTFCSAGGLLAISKFAGRRKEAIEKVRKVADGLEREIEEAMQKDLRQGVQSLKYHVEAISKPYRHAAERRIDRLLKFQDELANVEEKLRDLKVEIQNLHAM</sequence>
<dbReference type="CDD" id="cd09912">
    <property type="entry name" value="DLP_2"/>
    <property type="match status" value="1"/>
</dbReference>